<comment type="caution">
    <text evidence="1">The sequence shown here is derived from an EMBL/GenBank/DDBJ whole genome shotgun (WGS) entry which is preliminary data.</text>
</comment>
<reference evidence="1" key="1">
    <citation type="submission" date="2022-05" db="EMBL/GenBank/DDBJ databases">
        <title>Halomonas geminus sp. nov. and Halomonas llamarensis sp. nov. isolated from high-altitude salars of the Atacama Desert.</title>
        <authorList>
            <person name="Hintersatz C."/>
            <person name="Rojas L.A."/>
            <person name="Wei T.-S."/>
            <person name="Kutschke S."/>
            <person name="Lehmann F."/>
            <person name="Jain R."/>
            <person name="Pollmann K."/>
        </authorList>
    </citation>
    <scope>NUCLEOTIDE SEQUENCE</scope>
    <source>
        <strain evidence="1">ATCH28</strain>
    </source>
</reference>
<dbReference type="Proteomes" id="UP001165369">
    <property type="component" value="Unassembled WGS sequence"/>
</dbReference>
<accession>A0ABT0SY79</accession>
<evidence type="ECO:0000313" key="2">
    <source>
        <dbReference type="Proteomes" id="UP001165369"/>
    </source>
</evidence>
<protein>
    <submittedName>
        <fullName evidence="1">Rhamnan synthesis F family protein</fullName>
    </submittedName>
</protein>
<evidence type="ECO:0000313" key="1">
    <source>
        <dbReference type="EMBL" id="MCL7939246.1"/>
    </source>
</evidence>
<sequence>MGKLTSIGTRILILAAKIRYIHIDILAQKLRLKNRKKNNIVEIKKGNYEDSRTYAILVYYEPDGRLSESIKNIVKELTKNSVNVMLVCNHTLSEEQEEFFLRNCKELILRNNQGFDFGAYKDAISYIYESNVELDRLLLMNDSVYYSSNGLSSFVKELLKDIDAIAAYENWSLSEGHHLQSFCVSISNHVFQSKGFREFWKNYVPINNRIYAIENGEKKLSKAIAESARSSYVVYSVSKMYDKLKQEPVEKVGEILSFLPRPWRGAIDQEKYSKSAGYRVEVITNILNNTSPIHAGAFLFPYFLNSPLYKKDIVYRSRFPFWEVEYITSNLLQEREFCEYINALRKKGDSSELSFGDKIKFNVGVK</sequence>
<proteinExistence type="predicted"/>
<keyword evidence="2" id="KW-1185">Reference proteome</keyword>
<dbReference type="Pfam" id="PF05045">
    <property type="entry name" value="RgpF"/>
    <property type="match status" value="1"/>
</dbReference>
<dbReference type="InterPro" id="IPR007739">
    <property type="entry name" value="RgpF"/>
</dbReference>
<dbReference type="RefSeq" id="WP_250059254.1">
    <property type="nucleotide sequence ID" value="NZ_JAMJPK010000001.1"/>
</dbReference>
<organism evidence="1 2">
    <name type="scientific">Halomonas gemina</name>
    <dbReference type="NCBI Taxonomy" id="2945105"/>
    <lineage>
        <taxon>Bacteria</taxon>
        <taxon>Pseudomonadati</taxon>
        <taxon>Pseudomonadota</taxon>
        <taxon>Gammaproteobacteria</taxon>
        <taxon>Oceanospirillales</taxon>
        <taxon>Halomonadaceae</taxon>
        <taxon>Halomonas</taxon>
    </lineage>
</organism>
<dbReference type="EMBL" id="JAMJPK010000001">
    <property type="protein sequence ID" value="MCL7939246.1"/>
    <property type="molecule type" value="Genomic_DNA"/>
</dbReference>
<gene>
    <name evidence="1" type="ORF">M8009_02865</name>
</gene>
<name>A0ABT0SY79_9GAMM</name>